<reference evidence="3 4" key="1">
    <citation type="submission" date="2017-06" db="EMBL/GenBank/DDBJ databases">
        <title>Complete genome of Francisella halioticida.</title>
        <authorList>
            <person name="Sjodin A."/>
        </authorList>
    </citation>
    <scope>NUCLEOTIDE SEQUENCE [LARGE SCALE GENOMIC DNA]</scope>
    <source>
        <strain evidence="3 4">DSM 23729</strain>
    </source>
</reference>
<dbReference type="Proteomes" id="UP000249910">
    <property type="component" value="Chromosome"/>
</dbReference>
<keyword evidence="4" id="KW-1185">Reference proteome</keyword>
<accession>A0ABM6LY19</accession>
<feature type="region of interest" description="Disordered" evidence="1">
    <location>
        <begin position="1"/>
        <end position="26"/>
    </location>
</feature>
<name>A0ABM6LY19_9GAMM</name>
<protein>
    <recommendedName>
        <fullName evidence="2">Glycoside hydrolase family 19 catalytic domain-containing protein</fullName>
    </recommendedName>
</protein>
<evidence type="ECO:0000313" key="4">
    <source>
        <dbReference type="Proteomes" id="UP000249910"/>
    </source>
</evidence>
<dbReference type="EMBL" id="CP022132">
    <property type="protein sequence ID" value="ASG67471.1"/>
    <property type="molecule type" value="Genomic_DNA"/>
</dbReference>
<dbReference type="InterPro" id="IPR023346">
    <property type="entry name" value="Lysozyme-like_dom_sf"/>
</dbReference>
<gene>
    <name evidence="3" type="ORF">CDV26_02815</name>
</gene>
<dbReference type="Pfam" id="PF00182">
    <property type="entry name" value="Glyco_hydro_19"/>
    <property type="match status" value="1"/>
</dbReference>
<dbReference type="SUPFAM" id="SSF53955">
    <property type="entry name" value="Lysozyme-like"/>
    <property type="match status" value="1"/>
</dbReference>
<evidence type="ECO:0000256" key="1">
    <source>
        <dbReference type="SAM" id="MobiDB-lite"/>
    </source>
</evidence>
<feature type="domain" description="Glycoside hydrolase family 19 catalytic" evidence="2">
    <location>
        <begin position="1"/>
        <end position="35"/>
    </location>
</feature>
<dbReference type="InterPro" id="IPR000726">
    <property type="entry name" value="Glyco_hydro_19_cat"/>
</dbReference>
<evidence type="ECO:0000259" key="2">
    <source>
        <dbReference type="Pfam" id="PF00182"/>
    </source>
</evidence>
<proteinExistence type="predicted"/>
<organism evidence="3 4">
    <name type="scientific">Francisella halioticida</name>
    <dbReference type="NCBI Taxonomy" id="549298"/>
    <lineage>
        <taxon>Bacteria</taxon>
        <taxon>Pseudomonadati</taxon>
        <taxon>Pseudomonadota</taxon>
        <taxon>Gammaproteobacteria</taxon>
        <taxon>Thiotrichales</taxon>
        <taxon>Francisellaceae</taxon>
        <taxon>Francisella</taxon>
    </lineage>
</organism>
<sequence length="39" mass="4387">MTHQAPKPSAHDAITGIWQPSSDDKAKGRYVGFGIYEYY</sequence>
<dbReference type="Gene3D" id="1.10.530.10">
    <property type="match status" value="1"/>
</dbReference>
<evidence type="ECO:0000313" key="3">
    <source>
        <dbReference type="EMBL" id="ASG67471.1"/>
    </source>
</evidence>